<name>A0ABQ4SBY2_9HYPH</name>
<dbReference type="Pfam" id="PF00877">
    <property type="entry name" value="NLPC_P60"/>
    <property type="match status" value="1"/>
</dbReference>
<dbReference type="InterPro" id="IPR038765">
    <property type="entry name" value="Papain-like_cys_pep_sf"/>
</dbReference>
<accession>A0ABQ4SBY2</accession>
<protein>
    <recommendedName>
        <fullName evidence="5">NlpC/P60 domain-containing protein</fullName>
    </recommendedName>
</protein>
<dbReference type="SUPFAM" id="SSF54001">
    <property type="entry name" value="Cysteine proteinases"/>
    <property type="match status" value="1"/>
</dbReference>
<evidence type="ECO:0000256" key="3">
    <source>
        <dbReference type="ARBA" id="ARBA00022801"/>
    </source>
</evidence>
<evidence type="ECO:0000256" key="2">
    <source>
        <dbReference type="ARBA" id="ARBA00022670"/>
    </source>
</evidence>
<evidence type="ECO:0000256" key="1">
    <source>
        <dbReference type="ARBA" id="ARBA00007074"/>
    </source>
</evidence>
<reference evidence="6" key="1">
    <citation type="journal article" date="2021" name="Front. Microbiol.">
        <title>Comprehensive Comparative Genomics and Phenotyping of Methylobacterium Species.</title>
        <authorList>
            <person name="Alessa O."/>
            <person name="Ogura Y."/>
            <person name="Fujitani Y."/>
            <person name="Takami H."/>
            <person name="Hayashi T."/>
            <person name="Sahin N."/>
            <person name="Tani A."/>
        </authorList>
    </citation>
    <scope>NUCLEOTIDE SEQUENCE</scope>
    <source>
        <strain evidence="6">DSM 17168</strain>
    </source>
</reference>
<dbReference type="EMBL" id="BPQQ01000028">
    <property type="protein sequence ID" value="GJE00539.1"/>
    <property type="molecule type" value="Genomic_DNA"/>
</dbReference>
<keyword evidence="2" id="KW-0645">Protease</keyword>
<evidence type="ECO:0000313" key="6">
    <source>
        <dbReference type="EMBL" id="GJE00539.1"/>
    </source>
</evidence>
<sequence>MQDHWSTSYVGLPWLEKGDTRAGVSCWGLCQIVYRDLAGIVLPSYGDRFACSAEQAEVQAIIRGATSGPAWAPVALEDARDLDVAVFAVAGLDAHVGLICGPGRMLHITHGQDSAIVDYRAGRWAHRLSGIYRHAEMMERARAA</sequence>
<keyword evidence="7" id="KW-1185">Reference proteome</keyword>
<feature type="domain" description="NlpC/P60" evidence="5">
    <location>
        <begin position="1"/>
        <end position="135"/>
    </location>
</feature>
<evidence type="ECO:0000256" key="4">
    <source>
        <dbReference type="ARBA" id="ARBA00022807"/>
    </source>
</evidence>
<dbReference type="InterPro" id="IPR000064">
    <property type="entry name" value="NLP_P60_dom"/>
</dbReference>
<gene>
    <name evidence="6" type="ORF">GMJLKIPL_2462</name>
</gene>
<dbReference type="Proteomes" id="UP001055153">
    <property type="component" value="Unassembled WGS sequence"/>
</dbReference>
<keyword evidence="3" id="KW-0378">Hydrolase</keyword>
<evidence type="ECO:0000259" key="5">
    <source>
        <dbReference type="PROSITE" id="PS51935"/>
    </source>
</evidence>
<reference evidence="6" key="2">
    <citation type="submission" date="2021-08" db="EMBL/GenBank/DDBJ databases">
        <authorList>
            <person name="Tani A."/>
            <person name="Ola A."/>
            <person name="Ogura Y."/>
            <person name="Katsura K."/>
            <person name="Hayashi T."/>
        </authorList>
    </citation>
    <scope>NUCLEOTIDE SEQUENCE</scope>
    <source>
        <strain evidence="6">DSM 17168</strain>
    </source>
</reference>
<comment type="caution">
    <text evidence="6">The sequence shown here is derived from an EMBL/GenBank/DDBJ whole genome shotgun (WGS) entry which is preliminary data.</text>
</comment>
<evidence type="ECO:0000313" key="7">
    <source>
        <dbReference type="Proteomes" id="UP001055153"/>
    </source>
</evidence>
<proteinExistence type="inferred from homology"/>
<dbReference type="PROSITE" id="PS51935">
    <property type="entry name" value="NLPC_P60"/>
    <property type="match status" value="1"/>
</dbReference>
<comment type="similarity">
    <text evidence="1">Belongs to the peptidase C40 family.</text>
</comment>
<keyword evidence="4" id="KW-0788">Thiol protease</keyword>
<organism evidence="6 7">
    <name type="scientific">Methylobacterium isbiliense</name>
    <dbReference type="NCBI Taxonomy" id="315478"/>
    <lineage>
        <taxon>Bacteria</taxon>
        <taxon>Pseudomonadati</taxon>
        <taxon>Pseudomonadota</taxon>
        <taxon>Alphaproteobacteria</taxon>
        <taxon>Hyphomicrobiales</taxon>
        <taxon>Methylobacteriaceae</taxon>
        <taxon>Methylobacterium</taxon>
    </lineage>
</organism>
<dbReference type="Gene3D" id="3.90.1720.10">
    <property type="entry name" value="endopeptidase domain like (from Nostoc punctiforme)"/>
    <property type="match status" value="1"/>
</dbReference>
<dbReference type="RefSeq" id="WP_238235425.1">
    <property type="nucleotide sequence ID" value="NZ_BPQQ01000028.1"/>
</dbReference>